<feature type="domain" description="FecR protein" evidence="2">
    <location>
        <begin position="127"/>
        <end position="212"/>
    </location>
</feature>
<dbReference type="Pfam" id="PF04773">
    <property type="entry name" value="FecR"/>
    <property type="match status" value="1"/>
</dbReference>
<gene>
    <name evidence="4" type="ORF">BCY91_04245</name>
</gene>
<evidence type="ECO:0000313" key="4">
    <source>
        <dbReference type="EMBL" id="RKD16107.1"/>
    </source>
</evidence>
<proteinExistence type="predicted"/>
<evidence type="ECO:0000256" key="1">
    <source>
        <dbReference type="SAM" id="Phobius"/>
    </source>
</evidence>
<dbReference type="PIRSF" id="PIRSF018266">
    <property type="entry name" value="FecR"/>
    <property type="match status" value="1"/>
</dbReference>
<dbReference type="InterPro" id="IPR032508">
    <property type="entry name" value="FecR_C"/>
</dbReference>
<evidence type="ECO:0000259" key="2">
    <source>
        <dbReference type="Pfam" id="PF04773"/>
    </source>
</evidence>
<dbReference type="Proteomes" id="UP000283433">
    <property type="component" value="Unassembled WGS sequence"/>
</dbReference>
<keyword evidence="1" id="KW-0812">Transmembrane</keyword>
<evidence type="ECO:0000313" key="5">
    <source>
        <dbReference type="Proteomes" id="UP000283433"/>
    </source>
</evidence>
<sequence length="326" mass="36762">MAPDDKYWILISNYLANELSDTETDELLSWVAEAPENGQLLREMQSAWEKSNEYQKTLKTDVDVDAAWKKVEARLFADSHPKTQFKPMRRWTSIAASLFLIISLAWLGVSYYQKHQTVTFANNLETQQQLLLPDGSSIWLNKGAKVSYKKGLENLSQREVELSGEAFFEVQHNPQKPFIIHAGGTKTQVLGTSFNVDATTKKVSVAVISGKVSFAKENGKAQLFLLPGEKGTYTPNGSLAKSAFKNTNFLFWKNRQLNFENEPLKNVLAEIETIYSVRFVIKSSKLQNLKLTTSFKSASIHQIIDVLEASLDVKIEKSDNAYIVVK</sequence>
<feature type="transmembrane region" description="Helical" evidence="1">
    <location>
        <begin position="91"/>
        <end position="112"/>
    </location>
</feature>
<protein>
    <recommendedName>
        <fullName evidence="6">FecR protein domain-containing protein</fullName>
    </recommendedName>
</protein>
<keyword evidence="1" id="KW-1133">Transmembrane helix</keyword>
<dbReference type="Gene3D" id="2.60.120.1440">
    <property type="match status" value="1"/>
</dbReference>
<dbReference type="Gene3D" id="3.55.50.30">
    <property type="match status" value="1"/>
</dbReference>
<organism evidence="4 5">
    <name type="scientific">Pelobium manganitolerans</name>
    <dbReference type="NCBI Taxonomy" id="1842495"/>
    <lineage>
        <taxon>Bacteria</taxon>
        <taxon>Pseudomonadati</taxon>
        <taxon>Bacteroidota</taxon>
        <taxon>Sphingobacteriia</taxon>
        <taxon>Sphingobacteriales</taxon>
        <taxon>Sphingobacteriaceae</taxon>
        <taxon>Pelobium</taxon>
    </lineage>
</organism>
<dbReference type="PANTHER" id="PTHR30273">
    <property type="entry name" value="PERIPLASMIC SIGNAL SENSOR AND SIGMA FACTOR ACTIVATOR FECR-RELATED"/>
    <property type="match status" value="1"/>
</dbReference>
<name>A0A419S5K1_9SPHI</name>
<keyword evidence="1" id="KW-0472">Membrane</keyword>
<evidence type="ECO:0008006" key="6">
    <source>
        <dbReference type="Google" id="ProtNLM"/>
    </source>
</evidence>
<keyword evidence="5" id="KW-1185">Reference proteome</keyword>
<dbReference type="InterPro" id="IPR012373">
    <property type="entry name" value="Ferrdict_sens_TM"/>
</dbReference>
<dbReference type="InterPro" id="IPR006860">
    <property type="entry name" value="FecR"/>
</dbReference>
<reference evidence="4 5" key="1">
    <citation type="submission" date="2016-07" db="EMBL/GenBank/DDBJ databases">
        <title>Genome of Pelobium manganitolerans.</title>
        <authorList>
            <person name="Wu S."/>
            <person name="Wang G."/>
        </authorList>
    </citation>
    <scope>NUCLEOTIDE SEQUENCE [LARGE SCALE GENOMIC DNA]</scope>
    <source>
        <strain evidence="4 5">YS-25</strain>
    </source>
</reference>
<dbReference type="RefSeq" id="WP_120181603.1">
    <property type="nucleotide sequence ID" value="NZ_MBTA01000023.1"/>
</dbReference>
<comment type="caution">
    <text evidence="4">The sequence shown here is derived from an EMBL/GenBank/DDBJ whole genome shotgun (WGS) entry which is preliminary data.</text>
</comment>
<dbReference type="PANTHER" id="PTHR30273:SF2">
    <property type="entry name" value="PROTEIN FECR"/>
    <property type="match status" value="1"/>
</dbReference>
<feature type="domain" description="Protein FecR C-terminal" evidence="3">
    <location>
        <begin position="257"/>
        <end position="324"/>
    </location>
</feature>
<dbReference type="GO" id="GO:0016989">
    <property type="term" value="F:sigma factor antagonist activity"/>
    <property type="evidence" value="ECO:0007669"/>
    <property type="project" value="TreeGrafter"/>
</dbReference>
<dbReference type="EMBL" id="MBTA01000023">
    <property type="protein sequence ID" value="RKD16107.1"/>
    <property type="molecule type" value="Genomic_DNA"/>
</dbReference>
<dbReference type="AlphaFoldDB" id="A0A419S5K1"/>
<evidence type="ECO:0000259" key="3">
    <source>
        <dbReference type="Pfam" id="PF16344"/>
    </source>
</evidence>
<accession>A0A419S5K1</accession>
<dbReference type="OrthoDB" id="1452822at2"/>
<dbReference type="Pfam" id="PF16344">
    <property type="entry name" value="FecR_C"/>
    <property type="match status" value="1"/>
</dbReference>